<reference evidence="1" key="1">
    <citation type="submission" date="2016-09" db="EMBL/GenBank/DDBJ databases">
        <authorList>
            <person name="Hebert L."/>
            <person name="Moumen B."/>
        </authorList>
    </citation>
    <scope>NUCLEOTIDE SEQUENCE [LARGE SCALE GENOMIC DNA]</scope>
    <source>
        <strain evidence="1">OVI</strain>
    </source>
</reference>
<dbReference type="AlphaFoldDB" id="A0A1G4I006"/>
<dbReference type="GeneID" id="92382919"/>
<organism evidence="1 2">
    <name type="scientific">Trypanosoma equiperdum</name>
    <dbReference type="NCBI Taxonomy" id="5694"/>
    <lineage>
        <taxon>Eukaryota</taxon>
        <taxon>Discoba</taxon>
        <taxon>Euglenozoa</taxon>
        <taxon>Kinetoplastea</taxon>
        <taxon>Metakinetoplastina</taxon>
        <taxon>Trypanosomatida</taxon>
        <taxon>Trypanosomatidae</taxon>
        <taxon>Trypanosoma</taxon>
    </lineage>
</organism>
<name>A0A1G4I006_TRYEQ</name>
<gene>
    <name evidence="1" type="ORF">TEOVI_000898500</name>
</gene>
<keyword evidence="2" id="KW-1185">Reference proteome</keyword>
<proteinExistence type="predicted"/>
<protein>
    <submittedName>
        <fullName evidence="1">Uncharacterized protein</fullName>
    </submittedName>
</protein>
<evidence type="ECO:0000313" key="2">
    <source>
        <dbReference type="Proteomes" id="UP000195570"/>
    </source>
</evidence>
<accession>A0A1G4I006</accession>
<dbReference type="SMR" id="A0A1G4I006"/>
<dbReference type="VEuPathDB" id="TriTrypDB:TEOVI_000898500"/>
<evidence type="ECO:0000313" key="1">
    <source>
        <dbReference type="EMBL" id="SCU64888.1"/>
    </source>
</evidence>
<sequence length="106" mass="12081">MSPKGIRYKPCTHFMSAKAAPKTLHQVRNVAYFFAAWLGVQKGYIEKSANDRLWVEHQRKVRQQNVERQQALDSIKLMQQGVRATTPGQLEGVPAELQQLAEAFTK</sequence>
<dbReference type="Proteomes" id="UP000195570">
    <property type="component" value="Unassembled WGS sequence"/>
</dbReference>
<dbReference type="RefSeq" id="XP_067076582.1">
    <property type="nucleotide sequence ID" value="XM_067220481.1"/>
</dbReference>
<comment type="caution">
    <text evidence="1">The sequence shown here is derived from an EMBL/GenBank/DDBJ whole genome shotgun (WGS) entry which is preliminary data.</text>
</comment>
<dbReference type="EMBL" id="CZPT02000171">
    <property type="protein sequence ID" value="SCU64888.1"/>
    <property type="molecule type" value="Genomic_DNA"/>
</dbReference>